<dbReference type="Pfam" id="PF13579">
    <property type="entry name" value="Glyco_trans_4_4"/>
    <property type="match status" value="1"/>
</dbReference>
<name>A0A0G3EPM1_9BURK</name>
<evidence type="ECO:0000313" key="3">
    <source>
        <dbReference type="Proteomes" id="UP000036700"/>
    </source>
</evidence>
<gene>
    <name evidence="2" type="ORF">ABW99_12390</name>
</gene>
<keyword evidence="2" id="KW-0808">Transferase</keyword>
<protein>
    <submittedName>
        <fullName evidence="2">Glycosyl transferase</fullName>
    </submittedName>
</protein>
<dbReference type="PANTHER" id="PTHR12526">
    <property type="entry name" value="GLYCOSYLTRANSFERASE"/>
    <property type="match status" value="1"/>
</dbReference>
<dbReference type="AlphaFoldDB" id="A0A0G3EPM1"/>
<evidence type="ECO:0000259" key="1">
    <source>
        <dbReference type="Pfam" id="PF13579"/>
    </source>
</evidence>
<reference evidence="3" key="1">
    <citation type="submission" date="2015-06" db="EMBL/GenBank/DDBJ databases">
        <authorList>
            <person name="Lim Y.L."/>
            <person name="Ee R."/>
            <person name="Yong D."/>
            <person name="How K.Y."/>
            <person name="Yin W.F."/>
            <person name="Chan K.G."/>
        </authorList>
    </citation>
    <scope>NUCLEOTIDE SEQUENCE [LARGE SCALE GENOMIC DNA]</scope>
    <source>
        <strain evidence="3">DSM 25325</strain>
    </source>
</reference>
<dbReference type="Gene3D" id="3.40.50.2000">
    <property type="entry name" value="Glycogen Phosphorylase B"/>
    <property type="match status" value="2"/>
</dbReference>
<dbReference type="PANTHER" id="PTHR12526:SF630">
    <property type="entry name" value="GLYCOSYLTRANSFERASE"/>
    <property type="match status" value="1"/>
</dbReference>
<dbReference type="InterPro" id="IPR028098">
    <property type="entry name" value="Glyco_trans_4-like_N"/>
</dbReference>
<dbReference type="OrthoDB" id="267270at2"/>
<accession>A0A0G3EPM1</accession>
<proteinExistence type="predicted"/>
<dbReference type="KEGG" id="ptx:ABW99_12390"/>
<feature type="domain" description="Glycosyltransferase subfamily 4-like N-terminal" evidence="1">
    <location>
        <begin position="16"/>
        <end position="197"/>
    </location>
</feature>
<organism evidence="2 3">
    <name type="scientific">Pandoraea thiooxydans</name>
    <dbReference type="NCBI Taxonomy" id="445709"/>
    <lineage>
        <taxon>Bacteria</taxon>
        <taxon>Pseudomonadati</taxon>
        <taxon>Pseudomonadota</taxon>
        <taxon>Betaproteobacteria</taxon>
        <taxon>Burkholderiales</taxon>
        <taxon>Burkholderiaceae</taxon>
        <taxon>Pandoraea</taxon>
    </lineage>
</organism>
<dbReference type="PATRIC" id="fig|445709.3.peg.2634"/>
<keyword evidence="3" id="KW-1185">Reference proteome</keyword>
<dbReference type="Pfam" id="PF13692">
    <property type="entry name" value="Glyco_trans_1_4"/>
    <property type="match status" value="1"/>
</dbReference>
<dbReference type="STRING" id="445709.ABW99_12390"/>
<dbReference type="RefSeq" id="WP_047214787.1">
    <property type="nucleotide sequence ID" value="NZ_CP011568.3"/>
</dbReference>
<sequence length="419" mass="46364">MHVLIANTLYYPDVVGGSEVSTQILAEGLVAAGVNVSVVCVTETGEDRMCRINGVNVHYLRLANLYWPYTTRRRMLFMKAIWHAFDVQNVFMARRLQKIVEREKPDIVSTSNLSCLSLGIWGIARRAGLPIVHTIRDYYLMCPAALMFSKGKSCRKQCSTCALYAAPRKIKSSQVDVVIGVSDFILQQHMTRGFFPRASAAHVINDCYLPPHPAEMRLPPPRLPGFGAHDAKVARIGVLGRVSPEKGIEIVAQQLLAQRTLPQWRLYIAGTGAPAYVDKLRRKYADPRIEFMGRVDPRAFFAGIDVLVVPSIWREPFGRVTVEAYAQGVPVVGANSGAIPSVIEPESALVFDIERPSTLIGKLDAALALRAIPGFRERLMSHAQAFRPDRMVDAYLEIYQKVLAAAPLAAPLEGLGQQM</sequence>
<dbReference type="GO" id="GO:0016757">
    <property type="term" value="F:glycosyltransferase activity"/>
    <property type="evidence" value="ECO:0007669"/>
    <property type="project" value="UniProtKB-ARBA"/>
</dbReference>
<dbReference type="Proteomes" id="UP000036700">
    <property type="component" value="Chromosome"/>
</dbReference>
<dbReference type="EMBL" id="CP011568">
    <property type="protein sequence ID" value="AKJ68890.1"/>
    <property type="molecule type" value="Genomic_DNA"/>
</dbReference>
<evidence type="ECO:0000313" key="2">
    <source>
        <dbReference type="EMBL" id="AKJ68890.1"/>
    </source>
</evidence>
<dbReference type="CDD" id="cd03823">
    <property type="entry name" value="GT4_ExpE7-like"/>
    <property type="match status" value="1"/>
</dbReference>
<dbReference type="SUPFAM" id="SSF53756">
    <property type="entry name" value="UDP-Glycosyltransferase/glycogen phosphorylase"/>
    <property type="match status" value="1"/>
</dbReference>